<keyword evidence="2" id="KW-1185">Reference proteome</keyword>
<dbReference type="EMBL" id="LAFY01000442">
    <property type="protein sequence ID" value="KJX97961.1"/>
    <property type="molecule type" value="Genomic_DNA"/>
</dbReference>
<name>A0A0F4GKR2_9PEZI</name>
<dbReference type="OrthoDB" id="67027at2759"/>
<evidence type="ECO:0000313" key="1">
    <source>
        <dbReference type="EMBL" id="KJX97961.1"/>
    </source>
</evidence>
<dbReference type="AlphaFoldDB" id="A0A0F4GKR2"/>
<organism evidence="1 2">
    <name type="scientific">Zymoseptoria brevis</name>
    <dbReference type="NCBI Taxonomy" id="1047168"/>
    <lineage>
        <taxon>Eukaryota</taxon>
        <taxon>Fungi</taxon>
        <taxon>Dikarya</taxon>
        <taxon>Ascomycota</taxon>
        <taxon>Pezizomycotina</taxon>
        <taxon>Dothideomycetes</taxon>
        <taxon>Dothideomycetidae</taxon>
        <taxon>Mycosphaerellales</taxon>
        <taxon>Mycosphaerellaceae</taxon>
        <taxon>Zymoseptoria</taxon>
    </lineage>
</organism>
<protein>
    <recommendedName>
        <fullName evidence="3">RNase III domain-containing protein</fullName>
    </recommendedName>
</protein>
<evidence type="ECO:0000313" key="2">
    <source>
        <dbReference type="Proteomes" id="UP000033647"/>
    </source>
</evidence>
<proteinExistence type="predicted"/>
<accession>A0A0F4GKR2</accession>
<dbReference type="GO" id="GO:0006396">
    <property type="term" value="P:RNA processing"/>
    <property type="evidence" value="ECO:0007669"/>
    <property type="project" value="InterPro"/>
</dbReference>
<reference evidence="1 2" key="1">
    <citation type="submission" date="2015-03" db="EMBL/GenBank/DDBJ databases">
        <title>RNA-seq based gene annotation and comparative genomics of four Zymoseptoria species reveal species-specific pathogenicity related genes and transposable element activity.</title>
        <authorList>
            <person name="Grandaubert J."/>
            <person name="Bhattacharyya A."/>
            <person name="Stukenbrock E.H."/>
        </authorList>
    </citation>
    <scope>NUCLEOTIDE SEQUENCE [LARGE SCALE GENOMIC DNA]</scope>
    <source>
        <strain evidence="1 2">Zb18110</strain>
    </source>
</reference>
<dbReference type="SUPFAM" id="SSF69065">
    <property type="entry name" value="RNase III domain-like"/>
    <property type="match status" value="1"/>
</dbReference>
<dbReference type="Proteomes" id="UP000033647">
    <property type="component" value="Unassembled WGS sequence"/>
</dbReference>
<dbReference type="Gene3D" id="1.10.1520.10">
    <property type="entry name" value="Ribonuclease III domain"/>
    <property type="match status" value="1"/>
</dbReference>
<dbReference type="InterPro" id="IPR036389">
    <property type="entry name" value="RNase_III_sf"/>
</dbReference>
<dbReference type="GO" id="GO:0004525">
    <property type="term" value="F:ribonuclease III activity"/>
    <property type="evidence" value="ECO:0007669"/>
    <property type="project" value="InterPro"/>
</dbReference>
<dbReference type="STRING" id="1047168.A0A0F4GKR2"/>
<evidence type="ECO:0008006" key="3">
    <source>
        <dbReference type="Google" id="ProtNLM"/>
    </source>
</evidence>
<sequence>MEALDTSGLRKRESNQRLALLGDKIIAFLVADAWYATGDPKGSGQNNIARIGRNATLTGIAQDIGLSQHVMLNPAQHLDADRDFDKVKFAMCRLDMDVVSDQPF</sequence>
<comment type="caution">
    <text evidence="1">The sequence shown here is derived from an EMBL/GenBank/DDBJ whole genome shotgun (WGS) entry which is preliminary data.</text>
</comment>
<gene>
    <name evidence="1" type="ORF">TI39_contig450g00014</name>
</gene>